<dbReference type="OrthoDB" id="18453at2759"/>
<gene>
    <name evidence="11" type="primary">NNF1_2</name>
    <name evidence="11" type="ORF">GRS66_008820</name>
</gene>
<evidence type="ECO:0000256" key="6">
    <source>
        <dbReference type="ARBA" id="ARBA00023242"/>
    </source>
</evidence>
<dbReference type="GO" id="GO:0051301">
    <property type="term" value="P:cell division"/>
    <property type="evidence" value="ECO:0007669"/>
    <property type="project" value="UniProtKB-UniRule"/>
</dbReference>
<sequence length="201" mass="23668">MVNSHGIRYIRLKQVFNRALDQSISKLQSWDKVSSCFPQYVNSKQGAINVANCQRQLTEFWTELCQREFKEIMEERNVEQKLNELDELILEAKERYTDRDQDEVNKGPAIDELSSKELVECHLYSQRMHAIHEIDERLAKVNEMNDQLAQELKDLETQVEVEKNEIGKMYDEYLGSHTDQPVNVLLVQSLNDMVLELKENY</sequence>
<name>A0A6C1EBF8_SACPS</name>
<dbReference type="InterPro" id="IPR007128">
    <property type="entry name" value="PMF1/Nnf1"/>
</dbReference>
<keyword evidence="3 9" id="KW-0132">Cell division</keyword>
<feature type="coiled-coil region" evidence="10">
    <location>
        <begin position="131"/>
        <end position="172"/>
    </location>
</feature>
<dbReference type="Proteomes" id="UP000501346">
    <property type="component" value="Chromosome SeX-ScX"/>
</dbReference>
<protein>
    <recommendedName>
        <fullName evidence="9">Kinetochore-associated protein</fullName>
    </recommendedName>
</protein>
<keyword evidence="8 9" id="KW-0137">Centromere</keyword>
<proteinExistence type="predicted"/>
<organism evidence="11 12">
    <name type="scientific">Saccharomyces pastorianus</name>
    <name type="common">Lager yeast</name>
    <name type="synonym">Saccharomyces cerevisiae x Saccharomyces eubayanus</name>
    <dbReference type="NCBI Taxonomy" id="27292"/>
    <lineage>
        <taxon>Eukaryota</taxon>
        <taxon>Fungi</taxon>
        <taxon>Dikarya</taxon>
        <taxon>Ascomycota</taxon>
        <taxon>Saccharomycotina</taxon>
        <taxon>Saccharomycetes</taxon>
        <taxon>Saccharomycetales</taxon>
        <taxon>Saccharomycetaceae</taxon>
        <taxon>Saccharomyces</taxon>
    </lineage>
</organism>
<dbReference type="PANTHER" id="PTHR15459:SF3">
    <property type="entry name" value="POLYAMINE-MODULATED FACTOR 1"/>
    <property type="match status" value="1"/>
</dbReference>
<dbReference type="PANTHER" id="PTHR15459">
    <property type="entry name" value="POLYAMINE-MODULATED FACTOR 1"/>
    <property type="match status" value="1"/>
</dbReference>
<evidence type="ECO:0000256" key="8">
    <source>
        <dbReference type="ARBA" id="ARBA00023328"/>
    </source>
</evidence>
<dbReference type="GO" id="GO:0007059">
    <property type="term" value="P:chromosome segregation"/>
    <property type="evidence" value="ECO:0007669"/>
    <property type="project" value="UniProtKB-UniRule"/>
</dbReference>
<dbReference type="GO" id="GO:0005634">
    <property type="term" value="C:nucleus"/>
    <property type="evidence" value="ECO:0007669"/>
    <property type="project" value="UniProtKB-SubCell"/>
</dbReference>
<accession>A0A6C1EBF8</accession>
<keyword evidence="6 9" id="KW-0539">Nucleus</keyword>
<reference evidence="11 12" key="1">
    <citation type="journal article" date="2019" name="BMC Genomics">
        <title>Chromosome level assembly and comparative genome analysis confirm lager-brewing yeasts originated from a single hybridization.</title>
        <authorList>
            <person name="Salazar A.N."/>
            <person name="Gorter de Vries A.R."/>
            <person name="van den Broek M."/>
            <person name="Brouwers N."/>
            <person name="de la Torre Cortes P."/>
            <person name="Kuijpers N.G.A."/>
            <person name="Daran J.G."/>
            <person name="Abeel T."/>
        </authorList>
    </citation>
    <scope>NUCLEOTIDE SEQUENCE [LARGE SCALE GENOMIC DNA]</scope>
    <source>
        <strain evidence="11 12">CBS 1483</strain>
    </source>
</reference>
<keyword evidence="7 9" id="KW-0131">Cell cycle</keyword>
<dbReference type="PIRSF" id="PIRSF027153">
    <property type="entry name" value="Nnf1p"/>
    <property type="match status" value="1"/>
</dbReference>
<dbReference type="EMBL" id="CP049007">
    <property type="protein sequence ID" value="QID86203.1"/>
    <property type="molecule type" value="Genomic_DNA"/>
</dbReference>
<evidence type="ECO:0000256" key="4">
    <source>
        <dbReference type="ARBA" id="ARBA00022776"/>
    </source>
</evidence>
<keyword evidence="10" id="KW-0175">Coiled coil</keyword>
<evidence type="ECO:0000256" key="1">
    <source>
        <dbReference type="ARBA" id="ARBA00004629"/>
    </source>
</evidence>
<evidence type="ECO:0000313" key="12">
    <source>
        <dbReference type="Proteomes" id="UP000501346"/>
    </source>
</evidence>
<keyword evidence="4 9" id="KW-0498">Mitosis</keyword>
<dbReference type="Pfam" id="PF03980">
    <property type="entry name" value="Nnf1"/>
    <property type="match status" value="1"/>
</dbReference>
<evidence type="ECO:0000256" key="3">
    <source>
        <dbReference type="ARBA" id="ARBA00022618"/>
    </source>
</evidence>
<evidence type="ECO:0000256" key="7">
    <source>
        <dbReference type="ARBA" id="ARBA00023306"/>
    </source>
</evidence>
<keyword evidence="12" id="KW-1185">Reference proteome</keyword>
<evidence type="ECO:0000256" key="2">
    <source>
        <dbReference type="ARBA" id="ARBA00022454"/>
    </source>
</evidence>
<evidence type="ECO:0000256" key="9">
    <source>
        <dbReference type="PIRNR" id="PIRNR027153"/>
    </source>
</evidence>
<evidence type="ECO:0000256" key="10">
    <source>
        <dbReference type="SAM" id="Coils"/>
    </source>
</evidence>
<comment type="subcellular location">
    <subcellularLocation>
        <location evidence="1 9">Chromosome</location>
        <location evidence="1 9">Centromere</location>
        <location evidence="1 9">Kinetochore</location>
    </subcellularLocation>
    <subcellularLocation>
        <location evidence="9">Nucleus</location>
    </subcellularLocation>
    <text evidence="9">Associated with the kinetochore.</text>
</comment>
<keyword evidence="2 9" id="KW-0158">Chromosome</keyword>
<evidence type="ECO:0000256" key="5">
    <source>
        <dbReference type="ARBA" id="ARBA00022838"/>
    </source>
</evidence>
<dbReference type="AlphaFoldDB" id="A0A6C1EBF8"/>
<evidence type="ECO:0000313" key="11">
    <source>
        <dbReference type="EMBL" id="QID86203.1"/>
    </source>
</evidence>
<dbReference type="InterPro" id="IPR016851">
    <property type="entry name" value="Nnf1"/>
</dbReference>
<dbReference type="GO" id="GO:0000444">
    <property type="term" value="C:MIS12/MIND type complex"/>
    <property type="evidence" value="ECO:0007669"/>
    <property type="project" value="UniProtKB-UniRule"/>
</dbReference>
<keyword evidence="5 9" id="KW-0995">Kinetochore</keyword>